<dbReference type="InterPro" id="IPR050309">
    <property type="entry name" value="Type-B_Carboxylest/Lipase"/>
</dbReference>
<dbReference type="GO" id="GO:0016787">
    <property type="term" value="F:hydrolase activity"/>
    <property type="evidence" value="ECO:0007669"/>
    <property type="project" value="UniProtKB-KW"/>
</dbReference>
<dbReference type="EMBL" id="PGFJ01000001">
    <property type="protein sequence ID" value="PJJ83421.1"/>
    <property type="molecule type" value="Genomic_DNA"/>
</dbReference>
<feature type="signal peptide" evidence="3">
    <location>
        <begin position="1"/>
        <end position="22"/>
    </location>
</feature>
<dbReference type="PROSITE" id="PS00122">
    <property type="entry name" value="CARBOXYLESTERASE_B_1"/>
    <property type="match status" value="1"/>
</dbReference>
<evidence type="ECO:0000256" key="1">
    <source>
        <dbReference type="ARBA" id="ARBA00005964"/>
    </source>
</evidence>
<dbReference type="SUPFAM" id="SSF53474">
    <property type="entry name" value="alpha/beta-Hydrolases"/>
    <property type="match status" value="1"/>
</dbReference>
<keyword evidence="2 3" id="KW-0378">Hydrolase</keyword>
<dbReference type="PROSITE" id="PS00941">
    <property type="entry name" value="CARBOXYLESTERASE_B_2"/>
    <property type="match status" value="1"/>
</dbReference>
<gene>
    <name evidence="5" type="ORF">CLV57_0403</name>
</gene>
<evidence type="ECO:0000313" key="6">
    <source>
        <dbReference type="Proteomes" id="UP000242687"/>
    </source>
</evidence>
<dbReference type="AlphaFoldDB" id="A0A2H9VRI7"/>
<dbReference type="InterPro" id="IPR029058">
    <property type="entry name" value="AB_hydrolase_fold"/>
</dbReference>
<feature type="chain" id="PRO_5013987930" description="Carboxylic ester hydrolase" evidence="3">
    <location>
        <begin position="23"/>
        <end position="518"/>
    </location>
</feature>
<feature type="domain" description="Carboxylesterase type B" evidence="4">
    <location>
        <begin position="27"/>
        <end position="508"/>
    </location>
</feature>
<evidence type="ECO:0000313" key="5">
    <source>
        <dbReference type="EMBL" id="PJJ83421.1"/>
    </source>
</evidence>
<comment type="caution">
    <text evidence="5">The sequence shown here is derived from an EMBL/GenBank/DDBJ whole genome shotgun (WGS) entry which is preliminary data.</text>
</comment>
<dbReference type="InterPro" id="IPR019826">
    <property type="entry name" value="Carboxylesterase_B_AS"/>
</dbReference>
<sequence length="518" mass="55885">MNKKIFLLTAALTAVLAGNAQNMSSNNPQVKTANGTVQGVTEASGVRSFKGIPFAKPPVGDLRWKAPQPADNWQGVLKADHFAAQAMQQPLYSDMIFRSAGKSEDCLYLNVWTPAKTANEKLPVLVYFYGGGFRTGDGSEGRYDGESMAKKGIVALTVNYRLGVFGFMAHPELTKESPNHASGNYGLMDQHAALEWVKKNIAAFGGDPDKVTIAGESAGSMSVSAQMASPLSKGLFRAAIAESGALLGNLSPTPLAAAEKIGVDFAAKVKATSLADLRKIPADSLLKWGASGRFGCTVDGYFLPQQPQEIFAAGKQMPVALLAGWNSAEGDYKSILGRGNAPTVENYKAALQRLYGDKGNDVFRQYPAATKEEIIASGNALASDRFIAFSTWKLIDMHARTQKTPVYRYLYTRPRPKLATEAEAPTGAVHSAEIEYAMGNLHYNKTYNWTPEDYKTADVMHALFVNFIKTGNPNGAGLPKWDTMQSAGNNKVMIIDAETKAVPDNTQARYALMDGLIK</sequence>
<proteinExistence type="inferred from homology"/>
<evidence type="ECO:0000259" key="4">
    <source>
        <dbReference type="Pfam" id="PF00135"/>
    </source>
</evidence>
<name>A0A2H9VRI7_9SPHI</name>
<accession>A0A2H9VRI7</accession>
<dbReference type="Pfam" id="PF00135">
    <property type="entry name" value="COesterase"/>
    <property type="match status" value="1"/>
</dbReference>
<dbReference type="InterPro" id="IPR002018">
    <property type="entry name" value="CarbesteraseB"/>
</dbReference>
<protein>
    <recommendedName>
        <fullName evidence="3">Carboxylic ester hydrolase</fullName>
        <ecNumber evidence="3">3.1.1.-</ecNumber>
    </recommendedName>
</protein>
<keyword evidence="6" id="KW-1185">Reference proteome</keyword>
<dbReference type="PANTHER" id="PTHR11559">
    <property type="entry name" value="CARBOXYLESTERASE"/>
    <property type="match status" value="1"/>
</dbReference>
<dbReference type="RefSeq" id="WP_100339685.1">
    <property type="nucleotide sequence ID" value="NZ_PGFJ01000001.1"/>
</dbReference>
<dbReference type="InterPro" id="IPR019819">
    <property type="entry name" value="Carboxylesterase_B_CS"/>
</dbReference>
<keyword evidence="3" id="KW-0732">Signal</keyword>
<evidence type="ECO:0000256" key="3">
    <source>
        <dbReference type="RuleBase" id="RU361235"/>
    </source>
</evidence>
<dbReference type="Proteomes" id="UP000242687">
    <property type="component" value="Unassembled WGS sequence"/>
</dbReference>
<organism evidence="5 6">
    <name type="scientific">Mucilaginibacter auburnensis</name>
    <dbReference type="NCBI Taxonomy" id="1457233"/>
    <lineage>
        <taxon>Bacteria</taxon>
        <taxon>Pseudomonadati</taxon>
        <taxon>Bacteroidota</taxon>
        <taxon>Sphingobacteriia</taxon>
        <taxon>Sphingobacteriales</taxon>
        <taxon>Sphingobacteriaceae</taxon>
        <taxon>Mucilaginibacter</taxon>
    </lineage>
</organism>
<reference evidence="5 6" key="1">
    <citation type="submission" date="2017-11" db="EMBL/GenBank/DDBJ databases">
        <title>Genomic Encyclopedia of Archaeal and Bacterial Type Strains, Phase II (KMG-II): From Individual Species to Whole Genera.</title>
        <authorList>
            <person name="Goeker M."/>
        </authorList>
    </citation>
    <scope>NUCLEOTIDE SEQUENCE [LARGE SCALE GENOMIC DNA]</scope>
    <source>
        <strain evidence="5 6">DSM 28175</strain>
    </source>
</reference>
<comment type="similarity">
    <text evidence="1 3">Belongs to the type-B carboxylesterase/lipase family.</text>
</comment>
<dbReference type="Gene3D" id="3.40.50.1820">
    <property type="entry name" value="alpha/beta hydrolase"/>
    <property type="match status" value="1"/>
</dbReference>
<dbReference type="EC" id="3.1.1.-" evidence="3"/>
<dbReference type="OrthoDB" id="9775851at2"/>
<evidence type="ECO:0000256" key="2">
    <source>
        <dbReference type="ARBA" id="ARBA00022801"/>
    </source>
</evidence>